<sequence length="374" mass="40725">MGTDAVCGDSVSKRAVTACTERQHVNAGQLAEPILIAHEGEGALSLQQTVLDPAQNRAVLNVGPYPGMACGDKLVLSWSGIDADGAAYLYKTQRFVSNAQVGKDIVFVVRAPHIAALDGGSLEVYYTLSNAELSGPVESRRLQLEVGDVRQELLVAQVDDAIGGWLAPVRVAEGTKVSIRPYARMAVGDTVFLSWVGNMPDHGFSDSLRIEQFAVGSEISFWIDPHYITANLGSAVTFSYFVEHPGQAIRYSEQAQVMIGVRELLPLAIPDVLEADEGELDVRDALDGVTVVIDGSGVEQGELVYLKCDGTYFSHRDNIEVSDDSAIVFIVPYRFWREHQDSTVRVSYSVERLDDVSQASEVLEMYVRSGDLPL</sequence>
<gene>
    <name evidence="1" type="ORF">BK659_15550</name>
</gene>
<evidence type="ECO:0000313" key="2">
    <source>
        <dbReference type="Proteomes" id="UP000286071"/>
    </source>
</evidence>
<proteinExistence type="predicted"/>
<dbReference type="OrthoDB" id="4255584at2"/>
<protein>
    <submittedName>
        <fullName evidence="1">Uncharacterized protein</fullName>
    </submittedName>
</protein>
<dbReference type="Proteomes" id="UP000286071">
    <property type="component" value="Unassembled WGS sequence"/>
</dbReference>
<accession>A0A423H6F3</accession>
<organism evidence="1 2">
    <name type="scientific">Pseudomonas brassicacearum</name>
    <dbReference type="NCBI Taxonomy" id="930166"/>
    <lineage>
        <taxon>Bacteria</taxon>
        <taxon>Pseudomonadati</taxon>
        <taxon>Pseudomonadota</taxon>
        <taxon>Gammaproteobacteria</taxon>
        <taxon>Pseudomonadales</taxon>
        <taxon>Pseudomonadaceae</taxon>
        <taxon>Pseudomonas</taxon>
    </lineage>
</organism>
<evidence type="ECO:0000313" key="1">
    <source>
        <dbReference type="EMBL" id="RON08781.1"/>
    </source>
</evidence>
<reference evidence="1 2" key="1">
    <citation type="submission" date="2016-10" db="EMBL/GenBank/DDBJ databases">
        <title>Comparative genome analysis of multiple Pseudomonas spp. focuses on biocontrol and plant growth promoting traits.</title>
        <authorList>
            <person name="Tao X.-Y."/>
            <person name="Taylor C.G."/>
        </authorList>
    </citation>
    <scope>NUCLEOTIDE SEQUENCE [LARGE SCALE GENOMIC DNA]</scope>
    <source>
        <strain evidence="1 2">48H11</strain>
    </source>
</reference>
<comment type="caution">
    <text evidence="1">The sequence shown here is derived from an EMBL/GenBank/DDBJ whole genome shotgun (WGS) entry which is preliminary data.</text>
</comment>
<dbReference type="EMBL" id="MOBJ01000009">
    <property type="protein sequence ID" value="RON08781.1"/>
    <property type="molecule type" value="Genomic_DNA"/>
</dbReference>
<dbReference type="AlphaFoldDB" id="A0A423H6F3"/>
<dbReference type="RefSeq" id="WP_123425991.1">
    <property type="nucleotide sequence ID" value="NZ_MOBJ01000009.1"/>
</dbReference>
<name>A0A423H6F3_9PSED</name>